<keyword evidence="3" id="KW-1185">Reference proteome</keyword>
<gene>
    <name evidence="2" type="ORF">XYCOK13_05940</name>
</gene>
<feature type="transmembrane region" description="Helical" evidence="1">
    <location>
        <begin position="134"/>
        <end position="156"/>
    </location>
</feature>
<protein>
    <submittedName>
        <fullName evidence="2">Uncharacterized protein</fullName>
    </submittedName>
</protein>
<sequence>MIAKLRSADSPGALRALGGFLAVMLPVGAGFAWGFPLGFGPWVEIPVYLGLMLLALWLGAHLLAGLLSFIPIAMPRLTISTIVIGTSSAIIGFHEADMSWRLSIMSGLLLCAIGLGTGLIAHRCIMHPKRVASRLAMVGAVLVWLGGGELAAGSLAGRKTYL</sequence>
<keyword evidence="1" id="KW-0812">Transmembrane</keyword>
<evidence type="ECO:0000313" key="3">
    <source>
        <dbReference type="Proteomes" id="UP000677918"/>
    </source>
</evidence>
<evidence type="ECO:0000256" key="1">
    <source>
        <dbReference type="SAM" id="Phobius"/>
    </source>
</evidence>
<dbReference type="Proteomes" id="UP000677918">
    <property type="component" value="Unassembled WGS sequence"/>
</dbReference>
<feature type="transmembrane region" description="Helical" evidence="1">
    <location>
        <begin position="47"/>
        <end position="70"/>
    </location>
</feature>
<keyword evidence="1" id="KW-0472">Membrane</keyword>
<accession>A0A8J4M0E9</accession>
<feature type="transmembrane region" description="Helical" evidence="1">
    <location>
        <begin position="12"/>
        <end position="35"/>
    </location>
</feature>
<comment type="caution">
    <text evidence="2">The sequence shown here is derived from an EMBL/GenBank/DDBJ whole genome shotgun (WGS) entry which is preliminary data.</text>
</comment>
<evidence type="ECO:0000313" key="2">
    <source>
        <dbReference type="EMBL" id="GIQ67770.1"/>
    </source>
</evidence>
<reference evidence="2" key="1">
    <citation type="submission" date="2021-04" db="EMBL/GenBank/DDBJ databases">
        <title>Draft genome sequence of Xylanibacillus composti strain K13.</title>
        <authorList>
            <person name="Uke A."/>
            <person name="Chhe C."/>
            <person name="Baramee S."/>
            <person name="Kosugi A."/>
        </authorList>
    </citation>
    <scope>NUCLEOTIDE SEQUENCE</scope>
    <source>
        <strain evidence="2">K13</strain>
    </source>
</reference>
<keyword evidence="1" id="KW-1133">Transmembrane helix</keyword>
<feature type="transmembrane region" description="Helical" evidence="1">
    <location>
        <begin position="100"/>
        <end position="122"/>
    </location>
</feature>
<feature type="transmembrane region" description="Helical" evidence="1">
    <location>
        <begin position="77"/>
        <end position="94"/>
    </location>
</feature>
<dbReference type="AlphaFoldDB" id="A0A8J4M0E9"/>
<dbReference type="EMBL" id="BOVK01000006">
    <property type="protein sequence ID" value="GIQ67770.1"/>
    <property type="molecule type" value="Genomic_DNA"/>
</dbReference>
<organism evidence="2 3">
    <name type="scientific">Xylanibacillus composti</name>
    <dbReference type="NCBI Taxonomy" id="1572762"/>
    <lineage>
        <taxon>Bacteria</taxon>
        <taxon>Bacillati</taxon>
        <taxon>Bacillota</taxon>
        <taxon>Bacilli</taxon>
        <taxon>Bacillales</taxon>
        <taxon>Paenibacillaceae</taxon>
        <taxon>Xylanibacillus</taxon>
    </lineage>
</organism>
<proteinExistence type="predicted"/>
<name>A0A8J4M0E9_9BACL</name>